<dbReference type="Gene3D" id="3.40.50.720">
    <property type="entry name" value="NAD(P)-binding Rossmann-like Domain"/>
    <property type="match status" value="1"/>
</dbReference>
<dbReference type="PANTHER" id="PTHR43355">
    <property type="entry name" value="FLAVIN REDUCTASE (NADPH)"/>
    <property type="match status" value="1"/>
</dbReference>
<keyword evidence="3" id="KW-1185">Reference proteome</keyword>
<feature type="domain" description="NAD(P)-binding" evidence="1">
    <location>
        <begin position="7"/>
        <end position="188"/>
    </location>
</feature>
<organism evidence="2 3">
    <name type="scientific">Holzapfeliella saturejae</name>
    <dbReference type="NCBI Taxonomy" id="3082953"/>
    <lineage>
        <taxon>Bacteria</taxon>
        <taxon>Bacillati</taxon>
        <taxon>Bacillota</taxon>
        <taxon>Bacilli</taxon>
        <taxon>Lactobacillales</taxon>
        <taxon>Lactobacillaceae</taxon>
        <taxon>Holzapfeliella</taxon>
    </lineage>
</organism>
<reference evidence="2 3" key="1">
    <citation type="submission" date="2023-10" db="EMBL/GenBank/DDBJ databases">
        <title>Holzapfeliella saturejae sp. nov. isolated from Satureja montana flowers.</title>
        <authorList>
            <person name="Alcantara C."/>
            <person name="Zuniga M."/>
            <person name="Landete J.M."/>
            <person name="Monedero V."/>
        </authorList>
    </citation>
    <scope>NUCLEOTIDE SEQUENCE [LARGE SCALE GENOMIC DNA]</scope>
    <source>
        <strain evidence="2 3">He02</strain>
    </source>
</reference>
<dbReference type="PANTHER" id="PTHR43355:SF2">
    <property type="entry name" value="FLAVIN REDUCTASE (NADPH)"/>
    <property type="match status" value="1"/>
</dbReference>
<evidence type="ECO:0000313" key="2">
    <source>
        <dbReference type="EMBL" id="MEJ6347686.1"/>
    </source>
</evidence>
<dbReference type="RefSeq" id="WP_339968074.1">
    <property type="nucleotide sequence ID" value="NZ_JAWMWG010000001.1"/>
</dbReference>
<gene>
    <name evidence="2" type="ORF">R4Y45_00220</name>
</gene>
<dbReference type="Pfam" id="PF13460">
    <property type="entry name" value="NAD_binding_10"/>
    <property type="match status" value="1"/>
</dbReference>
<evidence type="ECO:0000313" key="3">
    <source>
        <dbReference type="Proteomes" id="UP001377804"/>
    </source>
</evidence>
<dbReference type="InterPro" id="IPR016040">
    <property type="entry name" value="NAD(P)-bd_dom"/>
</dbReference>
<evidence type="ECO:0000259" key="1">
    <source>
        <dbReference type="Pfam" id="PF13460"/>
    </source>
</evidence>
<dbReference type="Proteomes" id="UP001377804">
    <property type="component" value="Unassembled WGS sequence"/>
</dbReference>
<dbReference type="InterPro" id="IPR051606">
    <property type="entry name" value="Polyketide_Oxido-like"/>
</dbReference>
<comment type="caution">
    <text evidence="2">The sequence shown here is derived from an EMBL/GenBank/DDBJ whole genome shotgun (WGS) entry which is preliminary data.</text>
</comment>
<dbReference type="InterPro" id="IPR036291">
    <property type="entry name" value="NAD(P)-bd_dom_sf"/>
</dbReference>
<accession>A0ABU8SEB2</accession>
<sequence length="211" mass="23351">MNVLILGAYGQIAQIVRKRLLAETDANLTLYLRDAERIQPVDHDRETVVEADVNDYQALVKAMANQDLVYANLGGIFEPMAKNIVKAMSNTKVNRLIYVTGLGLYHEVPEPFGSWVENSVGHEVIEDTRYAAQLIEDSPVDFTIIRAAYMSNADEIDYELTQKGEAYKGTTISRASIADLITKIVKNPELHSFSSLGISQPGTDGDSPVYL</sequence>
<dbReference type="SUPFAM" id="SSF51735">
    <property type="entry name" value="NAD(P)-binding Rossmann-fold domains"/>
    <property type="match status" value="1"/>
</dbReference>
<dbReference type="EMBL" id="JAWMWG010000001">
    <property type="protein sequence ID" value="MEJ6347686.1"/>
    <property type="molecule type" value="Genomic_DNA"/>
</dbReference>
<proteinExistence type="predicted"/>
<name>A0ABU8SEB2_9LACO</name>
<protein>
    <submittedName>
        <fullName evidence="2">NAD(P)H-binding protein</fullName>
    </submittedName>
</protein>